<dbReference type="PANTHER" id="PTHR41814">
    <property type="entry name" value="EXPRESSED PROTEIN"/>
    <property type="match status" value="1"/>
</dbReference>
<accession>A0AAD2HNU4</accession>
<feature type="signal peptide" evidence="3">
    <location>
        <begin position="1"/>
        <end position="18"/>
    </location>
</feature>
<keyword evidence="1" id="KW-0378">Hydrolase</keyword>
<proteinExistence type="predicted"/>
<dbReference type="EMBL" id="CAVNYO010000419">
    <property type="protein sequence ID" value="CAK5277412.1"/>
    <property type="molecule type" value="Genomic_DNA"/>
</dbReference>
<dbReference type="GO" id="GO:0005975">
    <property type="term" value="P:carbohydrate metabolic process"/>
    <property type="evidence" value="ECO:0007669"/>
    <property type="project" value="InterPro"/>
</dbReference>
<feature type="region of interest" description="Disordered" evidence="2">
    <location>
        <begin position="397"/>
        <end position="433"/>
    </location>
</feature>
<evidence type="ECO:0000256" key="2">
    <source>
        <dbReference type="SAM" id="MobiDB-lite"/>
    </source>
</evidence>
<name>A0AAD2HNU4_9AGAR</name>
<feature type="chain" id="PRO_5041925354" description="Six-hairpin glycosidase" evidence="3">
    <location>
        <begin position="19"/>
        <end position="518"/>
    </location>
</feature>
<dbReference type="Gene3D" id="1.50.10.10">
    <property type="match status" value="1"/>
</dbReference>
<evidence type="ECO:0000256" key="3">
    <source>
        <dbReference type="SAM" id="SignalP"/>
    </source>
</evidence>
<sequence length="518" mass="53646">MHLYRLGALLSAGGFAWAQSLSPSDITTVTNNLATGATHSWELGTRAQAILDLDAPDFSVFASQVPPPQTVPSNTTSAISPVFSIAHSVVSALKNTSGAAPLMADGAAGDPASIGVAVLLANWTNQGGGLNYAAAATNQLDFLLSHVPRTGDGAISHRVAQVQLWSDFVFMVPPFLALYGVTTGNSTLISQAYTQIQLYRKYLRDTSANNLWKHIVLGTDPSDVPNDDGHWSTGNGWAAAGMLRVLATMKNSQFSGSFKNEQKDLASWVKEIHSAMYANVDSTNIFTNYVDRPVSASGSFYDTASTALLASTVYRFALLWGDHTHIPNAEKGRQALFASGSPGSAFVIPTTSTSSSPSASSIPSALSLSASSVLSASSLSASSISLPLSSQQARSATIARRASSASSQSSNSSTRSGSASGSASATAPATSPSATTAPIASLVHFTDDGWLTPVVNPNAFGIEGSHSPEGQAFVLELQASYNEWVATGSPGINVATRSSAPVGWLVACAMLGSLLAYS</sequence>
<protein>
    <recommendedName>
        <fullName evidence="6">Six-hairpin glycosidase</fullName>
    </recommendedName>
</protein>
<evidence type="ECO:0000313" key="4">
    <source>
        <dbReference type="EMBL" id="CAK5277412.1"/>
    </source>
</evidence>
<dbReference type="AlphaFoldDB" id="A0AAD2HNU4"/>
<dbReference type="InterPro" id="IPR008928">
    <property type="entry name" value="6-hairpin_glycosidase_sf"/>
</dbReference>
<dbReference type="InterPro" id="IPR012341">
    <property type="entry name" value="6hp_glycosidase-like_sf"/>
</dbReference>
<dbReference type="SUPFAM" id="SSF48208">
    <property type="entry name" value="Six-hairpin glycosidases"/>
    <property type="match status" value="1"/>
</dbReference>
<evidence type="ECO:0008006" key="6">
    <source>
        <dbReference type="Google" id="ProtNLM"/>
    </source>
</evidence>
<dbReference type="InterPro" id="IPR010905">
    <property type="entry name" value="Glyco_hydro_88"/>
</dbReference>
<evidence type="ECO:0000313" key="5">
    <source>
        <dbReference type="Proteomes" id="UP001295794"/>
    </source>
</evidence>
<organism evidence="4 5">
    <name type="scientific">Mycena citricolor</name>
    <dbReference type="NCBI Taxonomy" id="2018698"/>
    <lineage>
        <taxon>Eukaryota</taxon>
        <taxon>Fungi</taxon>
        <taxon>Dikarya</taxon>
        <taxon>Basidiomycota</taxon>
        <taxon>Agaricomycotina</taxon>
        <taxon>Agaricomycetes</taxon>
        <taxon>Agaricomycetidae</taxon>
        <taxon>Agaricales</taxon>
        <taxon>Marasmiineae</taxon>
        <taxon>Mycenaceae</taxon>
        <taxon>Mycena</taxon>
    </lineage>
</organism>
<dbReference type="Proteomes" id="UP001295794">
    <property type="component" value="Unassembled WGS sequence"/>
</dbReference>
<evidence type="ECO:0000256" key="1">
    <source>
        <dbReference type="ARBA" id="ARBA00022801"/>
    </source>
</evidence>
<reference evidence="4" key="1">
    <citation type="submission" date="2023-11" db="EMBL/GenBank/DDBJ databases">
        <authorList>
            <person name="De Vega J J."/>
            <person name="De Vega J J."/>
        </authorList>
    </citation>
    <scope>NUCLEOTIDE SEQUENCE</scope>
</reference>
<dbReference type="PANTHER" id="PTHR41814:SF1">
    <property type="entry name" value="CELLULASE"/>
    <property type="match status" value="1"/>
</dbReference>
<dbReference type="GO" id="GO:0016787">
    <property type="term" value="F:hydrolase activity"/>
    <property type="evidence" value="ECO:0007669"/>
    <property type="project" value="UniProtKB-KW"/>
</dbReference>
<keyword evidence="5" id="KW-1185">Reference proteome</keyword>
<dbReference type="Pfam" id="PF07470">
    <property type="entry name" value="Glyco_hydro_88"/>
    <property type="match status" value="1"/>
</dbReference>
<keyword evidence="3" id="KW-0732">Signal</keyword>
<gene>
    <name evidence="4" type="ORF">MYCIT1_LOCUS26426</name>
</gene>
<comment type="caution">
    <text evidence="4">The sequence shown here is derived from an EMBL/GenBank/DDBJ whole genome shotgun (WGS) entry which is preliminary data.</text>
</comment>